<feature type="compositionally biased region" description="Low complexity" evidence="1">
    <location>
        <begin position="111"/>
        <end position="141"/>
    </location>
</feature>
<reference evidence="3 4" key="1">
    <citation type="submission" date="2013-05" db="EMBL/GenBank/DDBJ databases">
        <title>Genome sequence of Streptomyces sparsogenes DSM 40356.</title>
        <authorList>
            <person name="Coyne S."/>
            <person name="Seebeck F.P."/>
        </authorList>
    </citation>
    <scope>NUCLEOTIDE SEQUENCE [LARGE SCALE GENOMIC DNA]</scope>
    <source>
        <strain evidence="3 4">DSM 40356</strain>
    </source>
</reference>
<evidence type="ECO:0000256" key="2">
    <source>
        <dbReference type="SAM" id="Phobius"/>
    </source>
</evidence>
<keyword evidence="4" id="KW-1185">Reference proteome</keyword>
<feature type="compositionally biased region" description="Gly residues" evidence="1">
    <location>
        <begin position="9"/>
        <end position="19"/>
    </location>
</feature>
<keyword evidence="2" id="KW-0812">Transmembrane</keyword>
<dbReference type="AlphaFoldDB" id="A0A1R1SMT9"/>
<feature type="region of interest" description="Disordered" evidence="1">
    <location>
        <begin position="110"/>
        <end position="141"/>
    </location>
</feature>
<feature type="transmembrane region" description="Helical" evidence="2">
    <location>
        <begin position="64"/>
        <end position="86"/>
    </location>
</feature>
<protein>
    <submittedName>
        <fullName evidence="3">Uncharacterized protein</fullName>
    </submittedName>
</protein>
<proteinExistence type="predicted"/>
<dbReference type="EMBL" id="ASQP01000150">
    <property type="protein sequence ID" value="OMI39616.1"/>
    <property type="molecule type" value="Genomic_DNA"/>
</dbReference>
<gene>
    <name evidence="3" type="ORF">SPAR_10060</name>
</gene>
<dbReference type="STRING" id="67365.GCA_001704635_07031"/>
<keyword evidence="2" id="KW-0472">Membrane</keyword>
<feature type="region of interest" description="Disordered" evidence="1">
    <location>
        <begin position="1"/>
        <end position="24"/>
    </location>
</feature>
<organism evidence="3 4">
    <name type="scientific">Streptomyces sparsogenes DSM 40356</name>
    <dbReference type="NCBI Taxonomy" id="1331668"/>
    <lineage>
        <taxon>Bacteria</taxon>
        <taxon>Bacillati</taxon>
        <taxon>Actinomycetota</taxon>
        <taxon>Actinomycetes</taxon>
        <taxon>Kitasatosporales</taxon>
        <taxon>Streptomycetaceae</taxon>
        <taxon>Streptomyces</taxon>
    </lineage>
</organism>
<keyword evidence="2" id="KW-1133">Transmembrane helix</keyword>
<accession>A0A1R1SMT9</accession>
<evidence type="ECO:0000256" key="1">
    <source>
        <dbReference type="SAM" id="MobiDB-lite"/>
    </source>
</evidence>
<dbReference type="Proteomes" id="UP000186168">
    <property type="component" value="Unassembled WGS sequence"/>
</dbReference>
<comment type="caution">
    <text evidence="3">The sequence shown here is derived from an EMBL/GenBank/DDBJ whole genome shotgun (WGS) entry which is preliminary data.</text>
</comment>
<evidence type="ECO:0000313" key="4">
    <source>
        <dbReference type="Proteomes" id="UP000186168"/>
    </source>
</evidence>
<sequence length="290" mass="28921">MVSVVGESSGQGDGGGSPSGEGAEALREGEVRALLERGVPRLAAPAQRMRRVRQMVVRRRRRRVVGVVGAAGVAGGVAAVVTLAVLGHVPGRGPGGSGATATYQASAVSSPAATGPTATGPTGTGPAATGPAATGPAATGPAFRYPGLDGLTVRLPSGWSGRDLGSGGGGGGDAVGLAGSRPAAVEKDRCTDIRRYCLAPDGLGRGEGLLVLRLGRTNPLGATGQRARLMDTRPGESCRLAGGTRELVGWRAAGDSRPHELITASVCLNRPSAVTLEEVRGVLGSARFQG</sequence>
<name>A0A1R1SMT9_9ACTN</name>
<evidence type="ECO:0000313" key="3">
    <source>
        <dbReference type="EMBL" id="OMI39616.1"/>
    </source>
</evidence>